<gene>
    <name evidence="1" type="ORF">C2E25_05715</name>
</gene>
<accession>A0A2K2HBN8</accession>
<name>A0A2K2HBN8_9BACT</name>
<protein>
    <submittedName>
        <fullName evidence="1">Uncharacterized protein</fullName>
    </submittedName>
</protein>
<sequence length="64" mass="7275">MGTAVKQSAPRAKTQFFTQIIFDLLKKQNPLESKPKRPALNTSKGMRAGLFVDRICFKIPSMEY</sequence>
<dbReference type="AlphaFoldDB" id="A0A2K2HBN8"/>
<evidence type="ECO:0000313" key="1">
    <source>
        <dbReference type="EMBL" id="PNU20715.1"/>
    </source>
</evidence>
<reference evidence="1 2" key="1">
    <citation type="journal article" date="2018" name="Genome Announc.">
        <title>Genome Sequence of Geothermobacter sp. HR-1 Iron Reducer from the Loihi Seamount.</title>
        <authorList>
            <person name="Smith H."/>
            <person name="Abuyen K."/>
            <person name="Tremblay J."/>
            <person name="Savalia P."/>
            <person name="Perez-Rodriguez I."/>
            <person name="Emerson D."/>
            <person name="Tully B."/>
            <person name="Amend J."/>
        </authorList>
    </citation>
    <scope>NUCLEOTIDE SEQUENCE [LARGE SCALE GENOMIC DNA]</scope>
    <source>
        <strain evidence="1 2">HR-1</strain>
    </source>
</reference>
<dbReference type="Proteomes" id="UP000236340">
    <property type="component" value="Unassembled WGS sequence"/>
</dbReference>
<comment type="caution">
    <text evidence="1">The sequence shown here is derived from an EMBL/GenBank/DDBJ whole genome shotgun (WGS) entry which is preliminary data.</text>
</comment>
<dbReference type="EMBL" id="PPFX01000009">
    <property type="protein sequence ID" value="PNU20715.1"/>
    <property type="molecule type" value="Genomic_DNA"/>
</dbReference>
<proteinExistence type="predicted"/>
<organism evidence="1 2">
    <name type="scientific">Geothermobacter hydrogeniphilus</name>
    <dbReference type="NCBI Taxonomy" id="1969733"/>
    <lineage>
        <taxon>Bacteria</taxon>
        <taxon>Pseudomonadati</taxon>
        <taxon>Thermodesulfobacteriota</taxon>
        <taxon>Desulfuromonadia</taxon>
        <taxon>Desulfuromonadales</taxon>
        <taxon>Geothermobacteraceae</taxon>
        <taxon>Geothermobacter</taxon>
    </lineage>
</organism>
<evidence type="ECO:0000313" key="2">
    <source>
        <dbReference type="Proteomes" id="UP000236340"/>
    </source>
</evidence>